<evidence type="ECO:0000313" key="3">
    <source>
        <dbReference type="Proteomes" id="UP000265520"/>
    </source>
</evidence>
<feature type="compositionally biased region" description="Polar residues" evidence="1">
    <location>
        <begin position="61"/>
        <end position="73"/>
    </location>
</feature>
<reference evidence="2 3" key="1">
    <citation type="journal article" date="2018" name="Front. Plant Sci.">
        <title>Red Clover (Trifolium pratense) and Zigzag Clover (T. medium) - A Picture of Genomic Similarities and Differences.</title>
        <authorList>
            <person name="Dluhosova J."/>
            <person name="Istvanek J."/>
            <person name="Nedelnik J."/>
            <person name="Repkova J."/>
        </authorList>
    </citation>
    <scope>NUCLEOTIDE SEQUENCE [LARGE SCALE GENOMIC DNA]</scope>
    <source>
        <strain evidence="3">cv. 10/8</strain>
        <tissue evidence="2">Leaf</tissue>
    </source>
</reference>
<protein>
    <submittedName>
        <fullName evidence="2">Uncharacterized protein</fullName>
    </submittedName>
</protein>
<accession>A0A392SS29</accession>
<evidence type="ECO:0000256" key="1">
    <source>
        <dbReference type="SAM" id="MobiDB-lite"/>
    </source>
</evidence>
<comment type="caution">
    <text evidence="2">The sequence shown here is derived from an EMBL/GenBank/DDBJ whole genome shotgun (WGS) entry which is preliminary data.</text>
</comment>
<sequence length="73" mass="7229">NEGQPTQASGSNANAGSTNPAQTSSSIVTHTSSTVINPHGATAPMTNMTLSSSTMSPTSHVVGNNPTQGTSTE</sequence>
<dbReference type="AlphaFoldDB" id="A0A392SS29"/>
<dbReference type="EMBL" id="LXQA010435456">
    <property type="protein sequence ID" value="MCI51668.1"/>
    <property type="molecule type" value="Genomic_DNA"/>
</dbReference>
<evidence type="ECO:0000313" key="2">
    <source>
        <dbReference type="EMBL" id="MCI51668.1"/>
    </source>
</evidence>
<feature type="compositionally biased region" description="Low complexity" evidence="1">
    <location>
        <begin position="45"/>
        <end position="59"/>
    </location>
</feature>
<dbReference type="Proteomes" id="UP000265520">
    <property type="component" value="Unassembled WGS sequence"/>
</dbReference>
<keyword evidence="3" id="KW-1185">Reference proteome</keyword>
<feature type="region of interest" description="Disordered" evidence="1">
    <location>
        <begin position="1"/>
        <end position="73"/>
    </location>
</feature>
<feature type="non-terminal residue" evidence="2">
    <location>
        <position position="1"/>
    </location>
</feature>
<proteinExistence type="predicted"/>
<organism evidence="2 3">
    <name type="scientific">Trifolium medium</name>
    <dbReference type="NCBI Taxonomy" id="97028"/>
    <lineage>
        <taxon>Eukaryota</taxon>
        <taxon>Viridiplantae</taxon>
        <taxon>Streptophyta</taxon>
        <taxon>Embryophyta</taxon>
        <taxon>Tracheophyta</taxon>
        <taxon>Spermatophyta</taxon>
        <taxon>Magnoliopsida</taxon>
        <taxon>eudicotyledons</taxon>
        <taxon>Gunneridae</taxon>
        <taxon>Pentapetalae</taxon>
        <taxon>rosids</taxon>
        <taxon>fabids</taxon>
        <taxon>Fabales</taxon>
        <taxon>Fabaceae</taxon>
        <taxon>Papilionoideae</taxon>
        <taxon>50 kb inversion clade</taxon>
        <taxon>NPAAA clade</taxon>
        <taxon>Hologalegina</taxon>
        <taxon>IRL clade</taxon>
        <taxon>Trifolieae</taxon>
        <taxon>Trifolium</taxon>
    </lineage>
</organism>
<feature type="compositionally biased region" description="Low complexity" evidence="1">
    <location>
        <begin position="23"/>
        <end position="36"/>
    </location>
</feature>
<name>A0A392SS29_9FABA</name>
<feature type="compositionally biased region" description="Polar residues" evidence="1">
    <location>
        <begin position="1"/>
        <end position="22"/>
    </location>
</feature>